<dbReference type="OrthoDB" id="9815791at2"/>
<dbReference type="SUPFAM" id="SSF56796">
    <property type="entry name" value="Dehydroquinate synthase-like"/>
    <property type="match status" value="1"/>
</dbReference>
<dbReference type="STRING" id="320778.ABT57_14440"/>
<comment type="similarity">
    <text evidence="2">Belongs to the iron-containing alcohol dehydrogenase family.</text>
</comment>
<reference evidence="6 7" key="1">
    <citation type="submission" date="2015-05" db="EMBL/GenBank/DDBJ databases">
        <title>Photobacterium galathea sp. nov.</title>
        <authorList>
            <person name="Machado H."/>
            <person name="Gram L."/>
        </authorList>
    </citation>
    <scope>NUCLEOTIDE SEQUENCE [LARGE SCALE GENOMIC DNA]</scope>
    <source>
        <strain evidence="6 7">DSM 22954</strain>
    </source>
</reference>
<dbReference type="InterPro" id="IPR018211">
    <property type="entry name" value="ADH_Fe_CS"/>
</dbReference>
<keyword evidence="3" id="KW-0560">Oxidoreductase</keyword>
<dbReference type="PANTHER" id="PTHR11496:SF83">
    <property type="entry name" value="HYDROXYACID-OXOACID TRANSHYDROGENASE, MITOCHONDRIAL"/>
    <property type="match status" value="1"/>
</dbReference>
<evidence type="ECO:0000256" key="1">
    <source>
        <dbReference type="ARBA" id="ARBA00001962"/>
    </source>
</evidence>
<gene>
    <name evidence="6" type="ORF">ABT57_14440</name>
</gene>
<dbReference type="RefSeq" id="WP_047885921.1">
    <property type="nucleotide sequence ID" value="NZ_CP071326.1"/>
</dbReference>
<dbReference type="PANTHER" id="PTHR11496">
    <property type="entry name" value="ALCOHOL DEHYDROGENASE"/>
    <property type="match status" value="1"/>
</dbReference>
<dbReference type="CDD" id="cd08182">
    <property type="entry name" value="HEPD"/>
    <property type="match status" value="1"/>
</dbReference>
<comment type="cofactor">
    <cofactor evidence="1">
        <name>Fe cation</name>
        <dbReference type="ChEBI" id="CHEBI:24875"/>
    </cofactor>
</comment>
<dbReference type="InterPro" id="IPR039697">
    <property type="entry name" value="Alcohol_dehydrogenase_Fe"/>
</dbReference>
<dbReference type="GO" id="GO:0004022">
    <property type="term" value="F:alcohol dehydrogenase (NAD+) activity"/>
    <property type="evidence" value="ECO:0007669"/>
    <property type="project" value="TreeGrafter"/>
</dbReference>
<accession>A0A0J1H8J6</accession>
<comment type="caution">
    <text evidence="6">The sequence shown here is derived from an EMBL/GenBank/DDBJ whole genome shotgun (WGS) entry which is preliminary data.</text>
</comment>
<protein>
    <submittedName>
        <fullName evidence="6">Uncharacterized protein</fullName>
    </submittedName>
</protein>
<sequence>MWQFHNPVNVIFGQGAITALTEQINGRSFALVTYDHPYFASLAVGIRESHSGCRVVLNQVSENPDISDMATICAAFSPYAAEVEVLVALGGGSVIDATKALAVAKTEPNHIRAVLTQGEKIIGTPLPIIAVPTTTGTGSEVTSWATIWDTSAGRKYSLVHPHLYPEVAICDPQLTYQLPVSLTIQTGLDALSHALESLWNKHRNPLSTQYAKRAIRLILKVLPKLKCEPTDSLLREQMMTASLLAGLAFSNTKTSIAHNISYAITIETGLAHGIACSFTLPAIVRSFANDDSDIADSLRSLFGTDLTDAACELEGWLAALGVATEPQCYGYSEERWQILVNDALSGERGKNFAGNSTTLLQSF</sequence>
<evidence type="ECO:0000313" key="7">
    <source>
        <dbReference type="Proteomes" id="UP000035909"/>
    </source>
</evidence>
<dbReference type="Gene3D" id="1.20.1090.10">
    <property type="entry name" value="Dehydroquinate synthase-like - alpha domain"/>
    <property type="match status" value="1"/>
</dbReference>
<dbReference type="PROSITE" id="PS00913">
    <property type="entry name" value="ADH_IRON_1"/>
    <property type="match status" value="1"/>
</dbReference>
<evidence type="ECO:0000313" key="6">
    <source>
        <dbReference type="EMBL" id="KLV08028.1"/>
    </source>
</evidence>
<dbReference type="GO" id="GO:0017000">
    <property type="term" value="P:antibiotic biosynthetic process"/>
    <property type="evidence" value="ECO:0007669"/>
    <property type="project" value="InterPro"/>
</dbReference>
<dbReference type="FunFam" id="3.40.50.1970:FF:000003">
    <property type="entry name" value="Alcohol dehydrogenase, iron-containing"/>
    <property type="match status" value="1"/>
</dbReference>
<dbReference type="EMBL" id="LDOU01000015">
    <property type="protein sequence ID" value="KLV08028.1"/>
    <property type="molecule type" value="Genomic_DNA"/>
</dbReference>
<dbReference type="InterPro" id="IPR001670">
    <property type="entry name" value="ADH_Fe/GldA"/>
</dbReference>
<proteinExistence type="inferred from homology"/>
<name>A0A0J1H8J6_9GAMM</name>
<dbReference type="PATRIC" id="fig|320778.3.peg.3138"/>
<organism evidence="6 7">
    <name type="scientific">Photobacterium ganghwense</name>
    <dbReference type="NCBI Taxonomy" id="320778"/>
    <lineage>
        <taxon>Bacteria</taxon>
        <taxon>Pseudomonadati</taxon>
        <taxon>Pseudomonadota</taxon>
        <taxon>Gammaproteobacteria</taxon>
        <taxon>Vibrionales</taxon>
        <taxon>Vibrionaceae</taxon>
        <taxon>Photobacterium</taxon>
    </lineage>
</organism>
<dbReference type="InterPro" id="IPR035873">
    <property type="entry name" value="PhpC"/>
</dbReference>
<dbReference type="Proteomes" id="UP000035909">
    <property type="component" value="Unassembled WGS sequence"/>
</dbReference>
<dbReference type="Pfam" id="PF00465">
    <property type="entry name" value="Fe-ADH"/>
    <property type="match status" value="1"/>
</dbReference>
<evidence type="ECO:0000256" key="2">
    <source>
        <dbReference type="ARBA" id="ARBA00007358"/>
    </source>
</evidence>
<dbReference type="GO" id="GO:0046872">
    <property type="term" value="F:metal ion binding"/>
    <property type="evidence" value="ECO:0007669"/>
    <property type="project" value="InterPro"/>
</dbReference>
<dbReference type="AlphaFoldDB" id="A0A0J1H8J6"/>
<feature type="domain" description="Alcohol dehydrogenase iron-type/glycerol dehydrogenase GldA" evidence="4">
    <location>
        <begin position="7"/>
        <end position="172"/>
    </location>
</feature>
<dbReference type="InterPro" id="IPR056798">
    <property type="entry name" value="ADH_Fe_C"/>
</dbReference>
<dbReference type="Gene3D" id="3.40.50.1970">
    <property type="match status" value="1"/>
</dbReference>
<evidence type="ECO:0000256" key="3">
    <source>
        <dbReference type="ARBA" id="ARBA00023002"/>
    </source>
</evidence>
<dbReference type="Pfam" id="PF25137">
    <property type="entry name" value="ADH_Fe_C"/>
    <property type="match status" value="1"/>
</dbReference>
<evidence type="ECO:0000259" key="4">
    <source>
        <dbReference type="Pfam" id="PF00465"/>
    </source>
</evidence>
<keyword evidence="7" id="KW-1185">Reference proteome</keyword>
<feature type="domain" description="Fe-containing alcohol dehydrogenase-like C-terminal" evidence="5">
    <location>
        <begin position="183"/>
        <end position="345"/>
    </location>
</feature>
<evidence type="ECO:0000259" key="5">
    <source>
        <dbReference type="Pfam" id="PF25137"/>
    </source>
</evidence>